<reference evidence="2 3" key="1">
    <citation type="submission" date="2024-04" db="EMBL/GenBank/DDBJ databases">
        <authorList>
            <person name="Fracassetti M."/>
        </authorList>
    </citation>
    <scope>NUCLEOTIDE SEQUENCE [LARGE SCALE GENOMIC DNA]</scope>
</reference>
<name>A0AAV2CZT5_9ROSI</name>
<evidence type="ECO:0000313" key="3">
    <source>
        <dbReference type="Proteomes" id="UP001497516"/>
    </source>
</evidence>
<feature type="signal peptide" evidence="1">
    <location>
        <begin position="1"/>
        <end position="18"/>
    </location>
</feature>
<proteinExistence type="predicted"/>
<accession>A0AAV2CZT5</accession>
<dbReference type="AlphaFoldDB" id="A0AAV2CZT5"/>
<evidence type="ECO:0000256" key="1">
    <source>
        <dbReference type="SAM" id="SignalP"/>
    </source>
</evidence>
<evidence type="ECO:0000313" key="2">
    <source>
        <dbReference type="EMBL" id="CAL1362243.1"/>
    </source>
</evidence>
<evidence type="ECO:0008006" key="4">
    <source>
        <dbReference type="Google" id="ProtNLM"/>
    </source>
</evidence>
<protein>
    <recommendedName>
        <fullName evidence="4">Secreted protein</fullName>
    </recommendedName>
</protein>
<gene>
    <name evidence="2" type="ORF">LTRI10_LOCUS9366</name>
</gene>
<organism evidence="2 3">
    <name type="scientific">Linum trigynum</name>
    <dbReference type="NCBI Taxonomy" id="586398"/>
    <lineage>
        <taxon>Eukaryota</taxon>
        <taxon>Viridiplantae</taxon>
        <taxon>Streptophyta</taxon>
        <taxon>Embryophyta</taxon>
        <taxon>Tracheophyta</taxon>
        <taxon>Spermatophyta</taxon>
        <taxon>Magnoliopsida</taxon>
        <taxon>eudicotyledons</taxon>
        <taxon>Gunneridae</taxon>
        <taxon>Pentapetalae</taxon>
        <taxon>rosids</taxon>
        <taxon>fabids</taxon>
        <taxon>Malpighiales</taxon>
        <taxon>Linaceae</taxon>
        <taxon>Linum</taxon>
    </lineage>
</organism>
<dbReference type="EMBL" id="OZ034814">
    <property type="protein sequence ID" value="CAL1362243.1"/>
    <property type="molecule type" value="Genomic_DNA"/>
</dbReference>
<feature type="chain" id="PRO_5043954260" description="Secreted protein" evidence="1">
    <location>
        <begin position="19"/>
        <end position="89"/>
    </location>
</feature>
<dbReference type="Proteomes" id="UP001497516">
    <property type="component" value="Chromosome 10"/>
</dbReference>
<keyword evidence="3" id="KW-1185">Reference proteome</keyword>
<keyword evidence="1" id="KW-0732">Signal</keyword>
<sequence length="89" mass="9739">MVWPKVVPLLMLLSRTTADSAAATTRGLKGATTVIATITSTTTRLVRVEVVGTELRRECSFRSASYSTRESRNSLMEIVVPLARTVVEK</sequence>